<comment type="caution">
    <text evidence="1">The sequence shown here is derived from an EMBL/GenBank/DDBJ whole genome shotgun (WGS) entry which is preliminary data.</text>
</comment>
<keyword evidence="2" id="KW-1185">Reference proteome</keyword>
<protein>
    <submittedName>
        <fullName evidence="1">Uncharacterized protein</fullName>
    </submittedName>
</protein>
<sequence>MNTTKVTYDDFGEDFGLAEGFEEEREESAEEEDQGGLDYEQREGVVEGIIALPNSIGGGSDGGYIYSHSEG</sequence>
<gene>
    <name evidence="1" type="ORF">RHGRI_015190</name>
</gene>
<reference evidence="1" key="1">
    <citation type="submission" date="2020-08" db="EMBL/GenBank/DDBJ databases">
        <title>Plant Genome Project.</title>
        <authorList>
            <person name="Zhang R.-G."/>
        </authorList>
    </citation>
    <scope>NUCLEOTIDE SEQUENCE</scope>
    <source>
        <strain evidence="1">WSP0</strain>
        <tissue evidence="1">Leaf</tissue>
    </source>
</reference>
<evidence type="ECO:0000313" key="1">
    <source>
        <dbReference type="EMBL" id="KAG5550147.1"/>
    </source>
</evidence>
<name>A0AAV6KCC6_9ERIC</name>
<proteinExistence type="predicted"/>
<dbReference type="EMBL" id="JACTNZ010000005">
    <property type="protein sequence ID" value="KAG5550147.1"/>
    <property type="molecule type" value="Genomic_DNA"/>
</dbReference>
<dbReference type="Proteomes" id="UP000823749">
    <property type="component" value="Chromosome 5"/>
</dbReference>
<dbReference type="AlphaFoldDB" id="A0AAV6KCC6"/>
<evidence type="ECO:0000313" key="2">
    <source>
        <dbReference type="Proteomes" id="UP000823749"/>
    </source>
</evidence>
<accession>A0AAV6KCC6</accession>
<organism evidence="1 2">
    <name type="scientific">Rhododendron griersonianum</name>
    <dbReference type="NCBI Taxonomy" id="479676"/>
    <lineage>
        <taxon>Eukaryota</taxon>
        <taxon>Viridiplantae</taxon>
        <taxon>Streptophyta</taxon>
        <taxon>Embryophyta</taxon>
        <taxon>Tracheophyta</taxon>
        <taxon>Spermatophyta</taxon>
        <taxon>Magnoliopsida</taxon>
        <taxon>eudicotyledons</taxon>
        <taxon>Gunneridae</taxon>
        <taxon>Pentapetalae</taxon>
        <taxon>asterids</taxon>
        <taxon>Ericales</taxon>
        <taxon>Ericaceae</taxon>
        <taxon>Ericoideae</taxon>
        <taxon>Rhodoreae</taxon>
        <taxon>Rhododendron</taxon>
    </lineage>
</organism>